<evidence type="ECO:0000313" key="8">
    <source>
        <dbReference type="EMBL" id="SMP70514.1"/>
    </source>
</evidence>
<dbReference type="PANTHER" id="PTHR43289:SF6">
    <property type="entry name" value="SERINE_THREONINE-PROTEIN KINASE NEKL-3"/>
    <property type="match status" value="1"/>
</dbReference>
<keyword evidence="8" id="KW-0723">Serine/threonine-protein kinase</keyword>
<feature type="binding site" evidence="5">
    <location>
        <position position="133"/>
    </location>
    <ligand>
        <name>ATP</name>
        <dbReference type="ChEBI" id="CHEBI:30616"/>
    </ligand>
</feature>
<dbReference type="PROSITE" id="PS00108">
    <property type="entry name" value="PROTEIN_KINASE_ST"/>
    <property type="match status" value="1"/>
</dbReference>
<dbReference type="GO" id="GO:0004674">
    <property type="term" value="F:protein serine/threonine kinase activity"/>
    <property type="evidence" value="ECO:0007669"/>
    <property type="project" value="UniProtKB-KW"/>
</dbReference>
<evidence type="ECO:0000256" key="2">
    <source>
        <dbReference type="ARBA" id="ARBA00022741"/>
    </source>
</evidence>
<reference evidence="8 9" key="1">
    <citation type="submission" date="2017-05" db="EMBL/GenBank/DDBJ databases">
        <authorList>
            <person name="Varghese N."/>
            <person name="Submissions S."/>
        </authorList>
    </citation>
    <scope>NUCLEOTIDE SEQUENCE [LARGE SCALE GENOMIC DNA]</scope>
    <source>
        <strain evidence="8 9">DSM 25457</strain>
    </source>
</reference>
<sequence length="857" mass="94316">MPIEPSQSSSEQTRGIGPLTDIGSNQRSVPASDAPVASPITAANSDSTQPDHAGTPRRSKRSKRHGRASVRRSKRPNDVASQHEPATDTTGSQLARPNDASSRYEDVGELGRGGWGVVQHAIDKHLKRSVAIKRISGSTQPSDDVRNRFLHEAIVTSQLQHPGIVPVHELSSDDSGDAYYVMKLLDGQPFQRLIRETHALVQSSPRTHASNKTSDPAPDATPQPKRLPEAILPLLERFIDICNAVAYAHQQGVLHRDLKPTNVMIGGFGETIIVDWGLAKRLHQDCVLRNESNAEHELDQAMQWIAAANSSVDSAHTCTGSIVGTPVYMSPEQASGEVDALTPASDIYSLGVILYEILVGHHPFQGCSVEQALQRVRTGDWTPAKHVQRDAPRALSAICDRAMSLDPNARYSSAEELAQEVRRYLVGDAVQADQETWLDRTSRWCRHHRTVATSVAGTSLALLIASLVFSYFIHQAHQQERIARIATEAAHRDTLHLLSENRTTADAWLVDLSSTLESYPGLLPIRNQLVQQATGHYESLIQKESHLTLQGMKSDASSLLKWHHSMERSKLHLRLGDLYRLRESRDAARTHYSSAEKALAAVKAMAKPDGKSTEDLTLLDVNLWIGQRLIDVSGISSEDLKSFDGHQTNLLSCLNTHGITNPNTMPETSLPNQVYLLVTCLARLNSVVAQKIPAYQTPSPTLPHHAITKLERAASWANWLSRTRGNSADDQLSASATAAWATALEVSGQHGAAIQIWQQLVAGLEGQMIETPERLDYQQALADTRLQLAKAFATTNQEDQARAQYLRVIEELNHAWLLSDVDSFYRSTLSTAQHDLGLLLTKEHRGEIHVGVQSKNP</sequence>
<organism evidence="8 9">
    <name type="scientific">Neorhodopirellula lusitana</name>
    <dbReference type="NCBI Taxonomy" id="445327"/>
    <lineage>
        <taxon>Bacteria</taxon>
        <taxon>Pseudomonadati</taxon>
        <taxon>Planctomycetota</taxon>
        <taxon>Planctomycetia</taxon>
        <taxon>Pirellulales</taxon>
        <taxon>Pirellulaceae</taxon>
        <taxon>Neorhodopirellula</taxon>
    </lineage>
</organism>
<keyword evidence="4 5" id="KW-0067">ATP-binding</keyword>
<evidence type="ECO:0000256" key="5">
    <source>
        <dbReference type="PROSITE-ProRule" id="PRU10141"/>
    </source>
</evidence>
<evidence type="ECO:0000256" key="6">
    <source>
        <dbReference type="SAM" id="MobiDB-lite"/>
    </source>
</evidence>
<dbReference type="PROSITE" id="PS00107">
    <property type="entry name" value="PROTEIN_KINASE_ATP"/>
    <property type="match status" value="1"/>
</dbReference>
<keyword evidence="1" id="KW-0808">Transferase</keyword>
<feature type="region of interest" description="Disordered" evidence="6">
    <location>
        <begin position="1"/>
        <end position="107"/>
    </location>
</feature>
<dbReference type="EMBL" id="FXUG01000013">
    <property type="protein sequence ID" value="SMP70514.1"/>
    <property type="molecule type" value="Genomic_DNA"/>
</dbReference>
<dbReference type="InterPro" id="IPR017441">
    <property type="entry name" value="Protein_kinase_ATP_BS"/>
</dbReference>
<keyword evidence="9" id="KW-1185">Reference proteome</keyword>
<dbReference type="InterPro" id="IPR011009">
    <property type="entry name" value="Kinase-like_dom_sf"/>
</dbReference>
<protein>
    <submittedName>
        <fullName evidence="8">Serine/threonine protein kinase</fullName>
    </submittedName>
</protein>
<proteinExistence type="predicted"/>
<dbReference type="RefSeq" id="WP_283434320.1">
    <property type="nucleotide sequence ID" value="NZ_FXUG01000013.1"/>
</dbReference>
<keyword evidence="2 5" id="KW-0547">Nucleotide-binding</keyword>
<evidence type="ECO:0000256" key="4">
    <source>
        <dbReference type="ARBA" id="ARBA00022840"/>
    </source>
</evidence>
<feature type="compositionally biased region" description="Polar residues" evidence="6">
    <location>
        <begin position="1"/>
        <end position="13"/>
    </location>
</feature>
<accession>A0ABY1QGB6</accession>
<evidence type="ECO:0000259" key="7">
    <source>
        <dbReference type="PROSITE" id="PS50011"/>
    </source>
</evidence>
<feature type="compositionally biased region" description="Basic residues" evidence="6">
    <location>
        <begin position="55"/>
        <end position="74"/>
    </location>
</feature>
<feature type="domain" description="Protein kinase" evidence="7">
    <location>
        <begin position="104"/>
        <end position="425"/>
    </location>
</feature>
<dbReference type="Proteomes" id="UP001158067">
    <property type="component" value="Unassembled WGS sequence"/>
</dbReference>
<evidence type="ECO:0000256" key="3">
    <source>
        <dbReference type="ARBA" id="ARBA00022777"/>
    </source>
</evidence>
<feature type="region of interest" description="Disordered" evidence="6">
    <location>
        <begin position="201"/>
        <end position="225"/>
    </location>
</feature>
<evidence type="ECO:0000313" key="9">
    <source>
        <dbReference type="Proteomes" id="UP001158067"/>
    </source>
</evidence>
<feature type="compositionally biased region" description="Polar residues" evidence="6">
    <location>
        <begin position="87"/>
        <end position="101"/>
    </location>
</feature>
<dbReference type="SMART" id="SM00220">
    <property type="entry name" value="S_TKc"/>
    <property type="match status" value="1"/>
</dbReference>
<name>A0ABY1QGB6_9BACT</name>
<dbReference type="PANTHER" id="PTHR43289">
    <property type="entry name" value="MITOGEN-ACTIVATED PROTEIN KINASE KINASE KINASE 20-RELATED"/>
    <property type="match status" value="1"/>
</dbReference>
<dbReference type="CDD" id="cd14014">
    <property type="entry name" value="STKc_PknB_like"/>
    <property type="match status" value="1"/>
</dbReference>
<dbReference type="Gene3D" id="1.10.510.10">
    <property type="entry name" value="Transferase(Phosphotransferase) domain 1"/>
    <property type="match status" value="1"/>
</dbReference>
<comment type="caution">
    <text evidence="8">The sequence shown here is derived from an EMBL/GenBank/DDBJ whole genome shotgun (WGS) entry which is preliminary data.</text>
</comment>
<keyword evidence="3 8" id="KW-0418">Kinase</keyword>
<dbReference type="InterPro" id="IPR000719">
    <property type="entry name" value="Prot_kinase_dom"/>
</dbReference>
<feature type="compositionally biased region" description="Polar residues" evidence="6">
    <location>
        <begin position="41"/>
        <end position="50"/>
    </location>
</feature>
<gene>
    <name evidence="8" type="ORF">SAMN06265222_11364</name>
</gene>
<dbReference type="Pfam" id="PF00069">
    <property type="entry name" value="Pkinase"/>
    <property type="match status" value="1"/>
</dbReference>
<feature type="compositionally biased region" description="Polar residues" evidence="6">
    <location>
        <begin position="201"/>
        <end position="214"/>
    </location>
</feature>
<dbReference type="InterPro" id="IPR008271">
    <property type="entry name" value="Ser/Thr_kinase_AS"/>
</dbReference>
<dbReference type="SUPFAM" id="SSF56112">
    <property type="entry name" value="Protein kinase-like (PK-like)"/>
    <property type="match status" value="1"/>
</dbReference>
<dbReference type="PROSITE" id="PS50011">
    <property type="entry name" value="PROTEIN_KINASE_DOM"/>
    <property type="match status" value="1"/>
</dbReference>
<evidence type="ECO:0000256" key="1">
    <source>
        <dbReference type="ARBA" id="ARBA00022679"/>
    </source>
</evidence>
<dbReference type="Gene3D" id="3.30.200.20">
    <property type="entry name" value="Phosphorylase Kinase, domain 1"/>
    <property type="match status" value="1"/>
</dbReference>